<dbReference type="CDD" id="cd04765">
    <property type="entry name" value="HTH_MlrA-like_sg2"/>
    <property type="match status" value="1"/>
</dbReference>
<accession>A0ABW1SC75</accession>
<evidence type="ECO:0000259" key="2">
    <source>
        <dbReference type="PROSITE" id="PS50937"/>
    </source>
</evidence>
<comment type="caution">
    <text evidence="3">The sequence shown here is derived from an EMBL/GenBank/DDBJ whole genome shotgun (WGS) entry which is preliminary data.</text>
</comment>
<dbReference type="SUPFAM" id="SSF46955">
    <property type="entry name" value="Putative DNA-binding domain"/>
    <property type="match status" value="1"/>
</dbReference>
<proteinExistence type="predicted"/>
<keyword evidence="4" id="KW-1185">Reference proteome</keyword>
<keyword evidence="1" id="KW-0238">DNA-binding</keyword>
<dbReference type="SMART" id="SM00422">
    <property type="entry name" value="HTH_MERR"/>
    <property type="match status" value="1"/>
</dbReference>
<dbReference type="Gene3D" id="1.10.1660.10">
    <property type="match status" value="1"/>
</dbReference>
<dbReference type="PANTHER" id="PTHR30204:SF15">
    <property type="entry name" value="BLL5018 PROTEIN"/>
    <property type="match status" value="1"/>
</dbReference>
<protein>
    <submittedName>
        <fullName evidence="3">MerR family transcriptional regulator</fullName>
    </submittedName>
</protein>
<dbReference type="PROSITE" id="PS50937">
    <property type="entry name" value="HTH_MERR_2"/>
    <property type="match status" value="1"/>
</dbReference>
<dbReference type="InterPro" id="IPR000551">
    <property type="entry name" value="MerR-type_HTH_dom"/>
</dbReference>
<dbReference type="RefSeq" id="WP_377379338.1">
    <property type="nucleotide sequence ID" value="NZ_JBHSSW010000014.1"/>
</dbReference>
<evidence type="ECO:0000313" key="3">
    <source>
        <dbReference type="EMBL" id="MFC6198799.1"/>
    </source>
</evidence>
<organism evidence="3 4">
    <name type="scientific">Ponticaulis profundi</name>
    <dbReference type="NCBI Taxonomy" id="2665222"/>
    <lineage>
        <taxon>Bacteria</taxon>
        <taxon>Pseudomonadati</taxon>
        <taxon>Pseudomonadota</taxon>
        <taxon>Alphaproteobacteria</taxon>
        <taxon>Hyphomonadales</taxon>
        <taxon>Hyphomonadaceae</taxon>
        <taxon>Ponticaulis</taxon>
    </lineage>
</organism>
<dbReference type="InterPro" id="IPR047057">
    <property type="entry name" value="MerR_fam"/>
</dbReference>
<evidence type="ECO:0000313" key="4">
    <source>
        <dbReference type="Proteomes" id="UP001596303"/>
    </source>
</evidence>
<reference evidence="4" key="1">
    <citation type="journal article" date="2019" name="Int. J. Syst. Evol. Microbiol.">
        <title>The Global Catalogue of Microorganisms (GCM) 10K type strain sequencing project: providing services to taxonomists for standard genome sequencing and annotation.</title>
        <authorList>
            <consortium name="The Broad Institute Genomics Platform"/>
            <consortium name="The Broad Institute Genome Sequencing Center for Infectious Disease"/>
            <person name="Wu L."/>
            <person name="Ma J."/>
        </authorList>
    </citation>
    <scope>NUCLEOTIDE SEQUENCE [LARGE SCALE GENOMIC DNA]</scope>
    <source>
        <strain evidence="4">CGMCC-1.15741</strain>
    </source>
</reference>
<dbReference type="EMBL" id="JBHSSW010000014">
    <property type="protein sequence ID" value="MFC6198799.1"/>
    <property type="molecule type" value="Genomic_DNA"/>
</dbReference>
<dbReference type="Proteomes" id="UP001596303">
    <property type="component" value="Unassembled WGS sequence"/>
</dbReference>
<gene>
    <name evidence="3" type="ORF">ACFQDM_11955</name>
</gene>
<dbReference type="InterPro" id="IPR009061">
    <property type="entry name" value="DNA-bd_dom_put_sf"/>
</dbReference>
<sequence>MTTARQASSAKKSHQAFRSIGEAAKDMELPTHVLRFWETKFAALKPVKRPDGRRMYRPDDMRTLRAIQILLHEQGMTIKGAQKLLKSQGIDAVLEGDVRLASVAVREVIDPSEFTSPAANPVQRLQQTVNDVVETGVFSNTASSASDRLSTLLAELNSVKSRLDAVLVKDAA</sequence>
<evidence type="ECO:0000256" key="1">
    <source>
        <dbReference type="ARBA" id="ARBA00023125"/>
    </source>
</evidence>
<dbReference type="Pfam" id="PF13411">
    <property type="entry name" value="MerR_1"/>
    <property type="match status" value="1"/>
</dbReference>
<dbReference type="PANTHER" id="PTHR30204">
    <property type="entry name" value="REDOX-CYCLING DRUG-SENSING TRANSCRIPTIONAL ACTIVATOR SOXR"/>
    <property type="match status" value="1"/>
</dbReference>
<name>A0ABW1SC75_9PROT</name>
<feature type="domain" description="HTH merR-type" evidence="2">
    <location>
        <begin position="19"/>
        <end position="87"/>
    </location>
</feature>